<evidence type="ECO:0000313" key="1">
    <source>
        <dbReference type="EMBL" id="KAH7908450.1"/>
    </source>
</evidence>
<keyword evidence="2" id="KW-1185">Reference proteome</keyword>
<reference evidence="1" key="1">
    <citation type="journal article" date="2021" name="New Phytol.">
        <title>Evolutionary innovations through gain and loss of genes in the ectomycorrhizal Boletales.</title>
        <authorList>
            <person name="Wu G."/>
            <person name="Miyauchi S."/>
            <person name="Morin E."/>
            <person name="Kuo A."/>
            <person name="Drula E."/>
            <person name="Varga T."/>
            <person name="Kohler A."/>
            <person name="Feng B."/>
            <person name="Cao Y."/>
            <person name="Lipzen A."/>
            <person name="Daum C."/>
            <person name="Hundley H."/>
            <person name="Pangilinan J."/>
            <person name="Johnson J."/>
            <person name="Barry K."/>
            <person name="LaButti K."/>
            <person name="Ng V."/>
            <person name="Ahrendt S."/>
            <person name="Min B."/>
            <person name="Choi I.G."/>
            <person name="Park H."/>
            <person name="Plett J.M."/>
            <person name="Magnuson J."/>
            <person name="Spatafora J.W."/>
            <person name="Nagy L.G."/>
            <person name="Henrissat B."/>
            <person name="Grigoriev I.V."/>
            <person name="Yang Z.L."/>
            <person name="Xu J."/>
            <person name="Martin F.M."/>
        </authorList>
    </citation>
    <scope>NUCLEOTIDE SEQUENCE</scope>
    <source>
        <strain evidence="1">ATCC 28755</strain>
    </source>
</reference>
<dbReference type="Proteomes" id="UP000790377">
    <property type="component" value="Unassembled WGS sequence"/>
</dbReference>
<organism evidence="1 2">
    <name type="scientific">Hygrophoropsis aurantiaca</name>
    <dbReference type="NCBI Taxonomy" id="72124"/>
    <lineage>
        <taxon>Eukaryota</taxon>
        <taxon>Fungi</taxon>
        <taxon>Dikarya</taxon>
        <taxon>Basidiomycota</taxon>
        <taxon>Agaricomycotina</taxon>
        <taxon>Agaricomycetes</taxon>
        <taxon>Agaricomycetidae</taxon>
        <taxon>Boletales</taxon>
        <taxon>Coniophorineae</taxon>
        <taxon>Hygrophoropsidaceae</taxon>
        <taxon>Hygrophoropsis</taxon>
    </lineage>
</organism>
<protein>
    <submittedName>
        <fullName evidence="1">Uncharacterized protein</fullName>
    </submittedName>
</protein>
<dbReference type="EMBL" id="MU267821">
    <property type="protein sequence ID" value="KAH7908450.1"/>
    <property type="molecule type" value="Genomic_DNA"/>
</dbReference>
<proteinExistence type="predicted"/>
<comment type="caution">
    <text evidence="1">The sequence shown here is derived from an EMBL/GenBank/DDBJ whole genome shotgun (WGS) entry which is preliminary data.</text>
</comment>
<name>A0ACB8A550_9AGAM</name>
<sequence>MSAPAQKLEYAPLSIGKASHKDLDTLVLPNLVDLEGIHSSSELSLEDLTVILISVMRYPPNNPFFDPTFRKTPVAKQLLENHLELQEAIREAFATRSFETIRNIRNLWSPQARAVTPHPSKLQETAQKNEKGQAILRAWSTPYFGRHHYILLKNINAMARTAHYSNSVAILQSSGSGKSRMVREQANLVFTIPFNLRSDSESKDLAYPHPDKEVRRYFCIAAEESLVDAQIRVLLFFRTLFREVAVALQSLLGQQTVTNDVLAERWIRYLEEDQNRTQLYGKVVAYCKSHLLSSIEQNNGVPIIEGCPTSQAAREELIALLAIIDKCRQVSDSNLPTSRQPVKLMMYFDEAHELATNRVENDPDKKDMYDVICSCLNFFLQQSIFAIFLSTNASIHHLAPHGSLARSARARSDTAKSQAPISETPFDCTPNLIIEPRQYTLEDVCKVKFMAMFGRPLFWTLWQNIKVVGDGTRDKLVIEFAGSKLICAHDFRVAHKTVSLDVRTAVLDVLLMLDYEPLREKARVQQATLVESDMRIAYSVPNHREYFRSGYPSEPILAEAAARQMDEFMQRSPNEDVMASILEEQFTSGILDLGQRGEIVMRLLLMKAYLKAVRADHQRDSEVTFSKGCSLVTFVSELFTDRFSSDVLSSTPDKMVDGVAFADAFKNSVVRFTHFVKAADDSATTTFAMFAAFVRGMAMVGHSSQEMVDIVIPILLKRNDRLAEPAMTALLVQVKRRAQKGTPSAYAIEQSRIRLFPAGSEDARPYITLVAELGVQPPSSNAATTDVLVTKKLSELALGGAPPSTPVKPKTQGKSTKPPTSVAPETPSTLRVMESPSVQHHSVDPHRRYSVFAYGCSNTVYKVIPAHARSKYGALLATRHILDEHPRQDVETLNAVRTMKPFWNAGLECYHWINEPYLKKFLELEEREMVVVGSSLADRDVVDEVEVEDKDKDDEDEDGDEDGDDNDEDGNEDEDEDL</sequence>
<evidence type="ECO:0000313" key="2">
    <source>
        <dbReference type="Proteomes" id="UP000790377"/>
    </source>
</evidence>
<accession>A0ACB8A550</accession>
<gene>
    <name evidence="1" type="ORF">BJ138DRAFT_1157601</name>
</gene>